<gene>
    <name evidence="2" type="ORF">A9Y76_11540</name>
</gene>
<dbReference type="AlphaFoldDB" id="A0A191ZYA0"/>
<proteinExistence type="predicted"/>
<dbReference type="GeneID" id="61526654"/>
<accession>A0A191ZYA0</accession>
<dbReference type="OrthoDB" id="9134324at2"/>
<protein>
    <recommendedName>
        <fullName evidence="4">H-NS histone family protein</fullName>
    </recommendedName>
</protein>
<dbReference type="EMBL" id="CP016022">
    <property type="protein sequence ID" value="ANJ73063.1"/>
    <property type="molecule type" value="Genomic_DNA"/>
</dbReference>
<evidence type="ECO:0000313" key="3">
    <source>
        <dbReference type="Proteomes" id="UP000078572"/>
    </source>
</evidence>
<keyword evidence="3" id="KW-1185">Reference proteome</keyword>
<name>A0A191ZYA0_9RALS</name>
<sequence>MAETITAKTAAKEAPKKLTVAEILAKRREFEEMIQAQLDAERPAALASVKEQIETFAFTAAELGFASLEAIKEVIHAEGFTADELGFHIPTAGKGKGDGETKSRVMGKPIKSKDGSATGVWLAHPPKFLETEGCYTTYKSGEPVDAWLVNPADKKAKINFLKKLASRESKQPTKEQLGEITEAEFKAD</sequence>
<organism evidence="2 3">
    <name type="scientific">Ralstonia insidiosa</name>
    <dbReference type="NCBI Taxonomy" id="190721"/>
    <lineage>
        <taxon>Bacteria</taxon>
        <taxon>Pseudomonadati</taxon>
        <taxon>Pseudomonadota</taxon>
        <taxon>Betaproteobacteria</taxon>
        <taxon>Burkholderiales</taxon>
        <taxon>Burkholderiaceae</taxon>
        <taxon>Ralstonia</taxon>
    </lineage>
</organism>
<reference evidence="3" key="1">
    <citation type="submission" date="2016-06" db="EMBL/GenBank/DDBJ databases">
        <authorList>
            <person name="Xu Y."/>
            <person name="Nagy A."/>
            <person name="Yan X."/>
            <person name="Kim S.W."/>
            <person name="Haley B."/>
            <person name="Liu N.T."/>
            <person name="Nou X."/>
        </authorList>
    </citation>
    <scope>NUCLEOTIDE SEQUENCE [LARGE SCALE GENOMIC DNA]</scope>
    <source>
        <strain evidence="3">ATCC 49129</strain>
    </source>
</reference>
<feature type="region of interest" description="Disordered" evidence="1">
    <location>
        <begin position="167"/>
        <end position="188"/>
    </location>
</feature>
<dbReference type="RefSeq" id="WP_064804179.1">
    <property type="nucleotide sequence ID" value="NZ_CP016022.1"/>
</dbReference>
<evidence type="ECO:0008006" key="4">
    <source>
        <dbReference type="Google" id="ProtNLM"/>
    </source>
</evidence>
<evidence type="ECO:0000256" key="1">
    <source>
        <dbReference type="SAM" id="MobiDB-lite"/>
    </source>
</evidence>
<dbReference type="Proteomes" id="UP000078572">
    <property type="component" value="Chromosome 1"/>
</dbReference>
<evidence type="ECO:0000313" key="2">
    <source>
        <dbReference type="EMBL" id="ANJ73063.1"/>
    </source>
</evidence>